<dbReference type="EMBL" id="JAPWTK010000025">
    <property type="protein sequence ID" value="KAJ8957139.1"/>
    <property type="molecule type" value="Genomic_DNA"/>
</dbReference>
<sequence length="191" mass="22190">MFGLSAETVTGNSKCLNFVTSRNKYQVFRTFSILHYLFIYSLYKADIQVVKKDKFLCKNGYPARRRSLVDDARFETLVVKQTKQTVLDEARQRANDSSVEHEIEHDDKPTQKPEQQNNDEAYKKSRYNLRRGFATSLFQFKVTRWILRTPFFLRSALFTSGNVNCCTCTISNEDVIPPCGGNERFAKINCR</sequence>
<proteinExistence type="predicted"/>
<gene>
    <name evidence="2" type="ORF">NQ318_007355</name>
</gene>
<organism evidence="2 3">
    <name type="scientific">Aromia moschata</name>
    <dbReference type="NCBI Taxonomy" id="1265417"/>
    <lineage>
        <taxon>Eukaryota</taxon>
        <taxon>Metazoa</taxon>
        <taxon>Ecdysozoa</taxon>
        <taxon>Arthropoda</taxon>
        <taxon>Hexapoda</taxon>
        <taxon>Insecta</taxon>
        <taxon>Pterygota</taxon>
        <taxon>Neoptera</taxon>
        <taxon>Endopterygota</taxon>
        <taxon>Coleoptera</taxon>
        <taxon>Polyphaga</taxon>
        <taxon>Cucujiformia</taxon>
        <taxon>Chrysomeloidea</taxon>
        <taxon>Cerambycidae</taxon>
        <taxon>Cerambycinae</taxon>
        <taxon>Callichromatini</taxon>
        <taxon>Aromia</taxon>
    </lineage>
</organism>
<evidence type="ECO:0000313" key="2">
    <source>
        <dbReference type="EMBL" id="KAJ8957139.1"/>
    </source>
</evidence>
<feature type="compositionally biased region" description="Basic and acidic residues" evidence="1">
    <location>
        <begin position="88"/>
        <end position="111"/>
    </location>
</feature>
<evidence type="ECO:0000256" key="1">
    <source>
        <dbReference type="SAM" id="MobiDB-lite"/>
    </source>
</evidence>
<keyword evidence="3" id="KW-1185">Reference proteome</keyword>
<dbReference type="Proteomes" id="UP001162162">
    <property type="component" value="Unassembled WGS sequence"/>
</dbReference>
<dbReference type="AlphaFoldDB" id="A0AAV8Z0W2"/>
<feature type="region of interest" description="Disordered" evidence="1">
    <location>
        <begin position="88"/>
        <end position="119"/>
    </location>
</feature>
<accession>A0AAV8Z0W2</accession>
<protein>
    <submittedName>
        <fullName evidence="2">Uncharacterized protein</fullName>
    </submittedName>
</protein>
<comment type="caution">
    <text evidence="2">The sequence shown here is derived from an EMBL/GenBank/DDBJ whole genome shotgun (WGS) entry which is preliminary data.</text>
</comment>
<evidence type="ECO:0000313" key="3">
    <source>
        <dbReference type="Proteomes" id="UP001162162"/>
    </source>
</evidence>
<name>A0AAV8Z0W2_9CUCU</name>
<reference evidence="2" key="1">
    <citation type="journal article" date="2023" name="Insect Mol. Biol.">
        <title>Genome sequencing provides insights into the evolution of gene families encoding plant cell wall-degrading enzymes in longhorned beetles.</title>
        <authorList>
            <person name="Shin N.R."/>
            <person name="Okamura Y."/>
            <person name="Kirsch R."/>
            <person name="Pauchet Y."/>
        </authorList>
    </citation>
    <scope>NUCLEOTIDE SEQUENCE</scope>
    <source>
        <strain evidence="2">AMC_N1</strain>
    </source>
</reference>